<dbReference type="Proteomes" id="UP000472263">
    <property type="component" value="Chromosome 2"/>
</dbReference>
<reference evidence="3" key="3">
    <citation type="submission" date="2025-09" db="UniProtKB">
        <authorList>
            <consortium name="Ensembl"/>
        </authorList>
    </citation>
    <scope>IDENTIFICATION</scope>
</reference>
<feature type="compositionally biased region" description="Polar residues" evidence="2">
    <location>
        <begin position="444"/>
        <end position="468"/>
    </location>
</feature>
<feature type="region of interest" description="Disordered" evidence="2">
    <location>
        <begin position="86"/>
        <end position="143"/>
    </location>
</feature>
<gene>
    <name evidence="3" type="primary">LOC115373401</name>
</gene>
<dbReference type="Ensembl" id="ENSMMDT00005015368.1">
    <property type="protein sequence ID" value="ENSMMDP00005014962.1"/>
    <property type="gene ID" value="ENSMMDG00005007651.1"/>
</dbReference>
<feature type="compositionally biased region" description="Polar residues" evidence="2">
    <location>
        <begin position="86"/>
        <end position="96"/>
    </location>
</feature>
<sequence length="525" mass="58920">MYVILRANRGGVNFIPTGRQLTRTPPLNQVKRQLDFCSDDVADGDVPPHVGSQCTKDPKQEMEIKMEMEMEMETDAKAQNQSFSNLNRTFDFNSPKTPKHNRDALSSDFTGSLEQPTSSLNRTFDMNNSQTNKTSKRSRTQSTICSASLPEAADANSMLRGMEGYELTADDLEFIEKMQQEKRIKKLQGELVEVERQLESETMALELALAAKEQTQAELRKFPSCEELIDLAKVFLKTTSPLTEGMDMESKSLVARVKEKDIQRVTEEETTQMETTLADKRQTEMEETGQQEKQILSKLRKIQGLMGQLSDLKSELAKAEQKQVEVEDLNIKEEPQAIESNVDSPKPQRRKRKKDDKTAETLHDTTNQSKPTKRNTRARKADKKTDNQASLKDDTGNKNTHEPLKTSTRQTKQKSKDAKQKLTKTVKAAKMPQRKVTEQESHPPESSQAVSTRITSEASKTTASQGKTQGKVDSGKAQSTSEQPPARRTRKKATVVTLSAAEADQNPGLRRSKRIASKKLNLVGC</sequence>
<reference evidence="3" key="1">
    <citation type="submission" date="2019-06" db="EMBL/GenBank/DDBJ databases">
        <authorList>
            <consortium name="Wellcome Sanger Institute Data Sharing"/>
        </authorList>
    </citation>
    <scope>NUCLEOTIDE SEQUENCE [LARGE SCALE GENOMIC DNA]</scope>
</reference>
<proteinExistence type="predicted"/>
<feature type="compositionally biased region" description="Polar residues" evidence="2">
    <location>
        <begin position="107"/>
        <end position="133"/>
    </location>
</feature>
<evidence type="ECO:0000313" key="3">
    <source>
        <dbReference type="Ensembl" id="ENSMMDP00005014962.1"/>
    </source>
</evidence>
<keyword evidence="4" id="KW-1185">Reference proteome</keyword>
<dbReference type="AlphaFoldDB" id="A0A667XIC9"/>
<feature type="region of interest" description="Disordered" evidence="2">
    <location>
        <begin position="267"/>
        <end position="292"/>
    </location>
</feature>
<dbReference type="RefSeq" id="XP_029927637.1">
    <property type="nucleotide sequence ID" value="XM_030071777.1"/>
</dbReference>
<accession>A0A667XIC9</accession>
<feature type="compositionally biased region" description="Basic residues" evidence="2">
    <location>
        <begin position="371"/>
        <end position="382"/>
    </location>
</feature>
<dbReference type="GeneID" id="115373401"/>
<feature type="region of interest" description="Disordered" evidence="2">
    <location>
        <begin position="323"/>
        <end position="512"/>
    </location>
</feature>
<dbReference type="GeneTree" id="ENSGT00940000169105"/>
<organism evidence="3 4">
    <name type="scientific">Myripristis murdjan</name>
    <name type="common">pinecone soldierfish</name>
    <dbReference type="NCBI Taxonomy" id="586833"/>
    <lineage>
        <taxon>Eukaryota</taxon>
        <taxon>Metazoa</taxon>
        <taxon>Chordata</taxon>
        <taxon>Craniata</taxon>
        <taxon>Vertebrata</taxon>
        <taxon>Euteleostomi</taxon>
        <taxon>Actinopterygii</taxon>
        <taxon>Neopterygii</taxon>
        <taxon>Teleostei</taxon>
        <taxon>Neoteleostei</taxon>
        <taxon>Acanthomorphata</taxon>
        <taxon>Holocentriformes</taxon>
        <taxon>Holocentridae</taxon>
        <taxon>Myripristis</taxon>
    </lineage>
</organism>
<keyword evidence="1" id="KW-0175">Coiled coil</keyword>
<feature type="coiled-coil region" evidence="1">
    <location>
        <begin position="177"/>
        <end position="204"/>
    </location>
</feature>
<evidence type="ECO:0000256" key="1">
    <source>
        <dbReference type="SAM" id="Coils"/>
    </source>
</evidence>
<evidence type="ECO:0000313" key="4">
    <source>
        <dbReference type="Proteomes" id="UP000472263"/>
    </source>
</evidence>
<evidence type="ECO:0000256" key="2">
    <source>
        <dbReference type="SAM" id="MobiDB-lite"/>
    </source>
</evidence>
<dbReference type="InParanoid" id="A0A667XIC9"/>
<feature type="compositionally biased region" description="Basic and acidic residues" evidence="2">
    <location>
        <begin position="383"/>
        <end position="404"/>
    </location>
</feature>
<reference evidence="3" key="2">
    <citation type="submission" date="2025-08" db="UniProtKB">
        <authorList>
            <consortium name="Ensembl"/>
        </authorList>
    </citation>
    <scope>IDENTIFICATION</scope>
</reference>
<protein>
    <submittedName>
        <fullName evidence="3">Myosin-11-like</fullName>
    </submittedName>
</protein>
<feature type="compositionally biased region" description="Basic and acidic residues" evidence="2">
    <location>
        <begin position="323"/>
        <end position="335"/>
    </location>
</feature>
<name>A0A667XIC9_9TELE</name>
<dbReference type="OrthoDB" id="8964991at2759"/>